<gene>
    <name evidence="3" type="ORF">H8B19_02015</name>
</gene>
<evidence type="ECO:0000259" key="2">
    <source>
        <dbReference type="Pfam" id="PF03795"/>
    </source>
</evidence>
<comment type="similarity">
    <text evidence="1">Belongs to the YciI family.</text>
</comment>
<dbReference type="AlphaFoldDB" id="A0A8J6IS79"/>
<keyword evidence="4" id="KW-1185">Reference proteome</keyword>
<dbReference type="PANTHER" id="PTHR35174:SF4">
    <property type="entry name" value="BLL7163 PROTEIN"/>
    <property type="match status" value="1"/>
</dbReference>
<dbReference type="Proteomes" id="UP000601768">
    <property type="component" value="Unassembled WGS sequence"/>
</dbReference>
<reference evidence="3" key="2">
    <citation type="submission" date="2020-08" db="EMBL/GenBank/DDBJ databases">
        <authorList>
            <person name="Lai Q."/>
        </authorList>
    </citation>
    <scope>NUCLEOTIDE SEQUENCE</scope>
    <source>
        <strain evidence="3">S27-2</strain>
    </source>
</reference>
<feature type="domain" description="YCII-related" evidence="2">
    <location>
        <begin position="4"/>
        <end position="118"/>
    </location>
</feature>
<dbReference type="Gene3D" id="3.30.70.1060">
    <property type="entry name" value="Dimeric alpha+beta barrel"/>
    <property type="match status" value="1"/>
</dbReference>
<dbReference type="SUPFAM" id="SSF54909">
    <property type="entry name" value="Dimeric alpha+beta barrel"/>
    <property type="match status" value="1"/>
</dbReference>
<sequence length="120" mass="13514">MKFMLLMIPNVYQPGSNPTSDFTPDPQKMEEMGRFNEELGKRSKITDLNGLQPQLNGARVAFNKGHATVTDGPSIESKEVLGGYWMIEADSKEAVVEMMQQCPAEDGDIIEIRQIFEFEE</sequence>
<evidence type="ECO:0000313" key="3">
    <source>
        <dbReference type="EMBL" id="MBC3764636.1"/>
    </source>
</evidence>
<dbReference type="EMBL" id="JACNEP010000001">
    <property type="protein sequence ID" value="MBC3764636.1"/>
    <property type="molecule type" value="Genomic_DNA"/>
</dbReference>
<accession>A0A8J6IS79</accession>
<organism evidence="3 4">
    <name type="scientific">Neptunicella marina</name>
    <dbReference type="NCBI Taxonomy" id="2125989"/>
    <lineage>
        <taxon>Bacteria</taxon>
        <taxon>Pseudomonadati</taxon>
        <taxon>Pseudomonadota</taxon>
        <taxon>Gammaproteobacteria</taxon>
        <taxon>Alteromonadales</taxon>
        <taxon>Alteromonadaceae</taxon>
        <taxon>Neptunicella</taxon>
    </lineage>
</organism>
<evidence type="ECO:0000313" key="4">
    <source>
        <dbReference type="Proteomes" id="UP000601768"/>
    </source>
</evidence>
<dbReference type="PANTHER" id="PTHR35174">
    <property type="entry name" value="BLL7171 PROTEIN-RELATED"/>
    <property type="match status" value="1"/>
</dbReference>
<evidence type="ECO:0000256" key="1">
    <source>
        <dbReference type="ARBA" id="ARBA00007689"/>
    </source>
</evidence>
<dbReference type="Pfam" id="PF03795">
    <property type="entry name" value="YCII"/>
    <property type="match status" value="1"/>
</dbReference>
<proteinExistence type="inferred from homology"/>
<name>A0A8J6IS79_9ALTE</name>
<comment type="caution">
    <text evidence="3">The sequence shown here is derived from an EMBL/GenBank/DDBJ whole genome shotgun (WGS) entry which is preliminary data.</text>
</comment>
<protein>
    <submittedName>
        <fullName evidence="3">YciI family protein</fullName>
    </submittedName>
</protein>
<dbReference type="RefSeq" id="WP_186505098.1">
    <property type="nucleotide sequence ID" value="NZ_JACNEP010000001.1"/>
</dbReference>
<dbReference type="InterPro" id="IPR005545">
    <property type="entry name" value="YCII"/>
</dbReference>
<reference evidence="3" key="1">
    <citation type="journal article" date="2018" name="Int. J. Syst. Evol. Microbiol.">
        <title>Neptunicella marina gen. nov., sp. nov., isolated from surface seawater.</title>
        <authorList>
            <person name="Liu X."/>
            <person name="Lai Q."/>
            <person name="Du Y."/>
            <person name="Zhang X."/>
            <person name="Liu Z."/>
            <person name="Sun F."/>
            <person name="Shao Z."/>
        </authorList>
    </citation>
    <scope>NUCLEOTIDE SEQUENCE</scope>
    <source>
        <strain evidence="3">S27-2</strain>
    </source>
</reference>
<dbReference type="InterPro" id="IPR011008">
    <property type="entry name" value="Dimeric_a/b-barrel"/>
</dbReference>